<keyword evidence="10" id="KW-1185">Reference proteome</keyword>
<evidence type="ECO:0000256" key="7">
    <source>
        <dbReference type="SAM" id="MobiDB-lite"/>
    </source>
</evidence>
<reference evidence="9 10" key="1">
    <citation type="submission" date="2023-07" db="EMBL/GenBank/DDBJ databases">
        <authorList>
            <person name="Lian W.-H."/>
        </authorList>
    </citation>
    <scope>NUCLEOTIDE SEQUENCE [LARGE SCALE GENOMIC DNA]</scope>
    <source>
        <strain evidence="9 10">SYSU DXS3180</strain>
    </source>
</reference>
<evidence type="ECO:0000313" key="10">
    <source>
        <dbReference type="Proteomes" id="UP001560573"/>
    </source>
</evidence>
<dbReference type="PROSITE" id="PS50059">
    <property type="entry name" value="FKBP_PPIASE"/>
    <property type="match status" value="1"/>
</dbReference>
<evidence type="ECO:0000256" key="4">
    <source>
        <dbReference type="ARBA" id="ARBA00023235"/>
    </source>
</evidence>
<dbReference type="GO" id="GO:0003755">
    <property type="term" value="F:peptidyl-prolyl cis-trans isomerase activity"/>
    <property type="evidence" value="ECO:0007669"/>
    <property type="project" value="UniProtKB-EC"/>
</dbReference>
<comment type="similarity">
    <text evidence="2 6">Belongs to the FKBP-type PPIase family.</text>
</comment>
<keyword evidence="3 5" id="KW-0697">Rotamase</keyword>
<gene>
    <name evidence="9" type="ORF">QTN47_27635</name>
</gene>
<evidence type="ECO:0000256" key="1">
    <source>
        <dbReference type="ARBA" id="ARBA00000971"/>
    </source>
</evidence>
<proteinExistence type="inferred from homology"/>
<dbReference type="EMBL" id="JAULBC010000016">
    <property type="protein sequence ID" value="MEX6691313.1"/>
    <property type="molecule type" value="Genomic_DNA"/>
</dbReference>
<evidence type="ECO:0000256" key="5">
    <source>
        <dbReference type="PROSITE-ProRule" id="PRU00277"/>
    </source>
</evidence>
<dbReference type="PANTHER" id="PTHR43811">
    <property type="entry name" value="FKBP-TYPE PEPTIDYL-PROLYL CIS-TRANS ISOMERASE FKPA"/>
    <property type="match status" value="1"/>
</dbReference>
<organism evidence="9 10">
    <name type="scientific">Danxiaibacter flavus</name>
    <dbReference type="NCBI Taxonomy" id="3049108"/>
    <lineage>
        <taxon>Bacteria</taxon>
        <taxon>Pseudomonadati</taxon>
        <taxon>Bacteroidota</taxon>
        <taxon>Chitinophagia</taxon>
        <taxon>Chitinophagales</taxon>
        <taxon>Chitinophagaceae</taxon>
        <taxon>Danxiaibacter</taxon>
    </lineage>
</organism>
<evidence type="ECO:0000256" key="6">
    <source>
        <dbReference type="RuleBase" id="RU003915"/>
    </source>
</evidence>
<dbReference type="PANTHER" id="PTHR43811:SF19">
    <property type="entry name" value="39 KDA FK506-BINDING NUCLEAR PROTEIN"/>
    <property type="match status" value="1"/>
</dbReference>
<evidence type="ECO:0000256" key="3">
    <source>
        <dbReference type="ARBA" id="ARBA00023110"/>
    </source>
</evidence>
<dbReference type="InterPro" id="IPR046357">
    <property type="entry name" value="PPIase_dom_sf"/>
</dbReference>
<keyword evidence="4 5" id="KW-0413">Isomerase</keyword>
<dbReference type="SUPFAM" id="SSF54534">
    <property type="entry name" value="FKBP-like"/>
    <property type="match status" value="1"/>
</dbReference>
<dbReference type="Pfam" id="PF00254">
    <property type="entry name" value="FKBP_C"/>
    <property type="match status" value="1"/>
</dbReference>
<comment type="catalytic activity">
    <reaction evidence="1 5 6">
        <text>[protein]-peptidylproline (omega=180) = [protein]-peptidylproline (omega=0)</text>
        <dbReference type="Rhea" id="RHEA:16237"/>
        <dbReference type="Rhea" id="RHEA-COMP:10747"/>
        <dbReference type="Rhea" id="RHEA-COMP:10748"/>
        <dbReference type="ChEBI" id="CHEBI:83833"/>
        <dbReference type="ChEBI" id="CHEBI:83834"/>
        <dbReference type="EC" id="5.2.1.8"/>
    </reaction>
</comment>
<evidence type="ECO:0000259" key="8">
    <source>
        <dbReference type="PROSITE" id="PS50059"/>
    </source>
</evidence>
<feature type="compositionally biased region" description="Gly residues" evidence="7">
    <location>
        <begin position="303"/>
        <end position="312"/>
    </location>
</feature>
<protein>
    <recommendedName>
        <fullName evidence="6">Peptidyl-prolyl cis-trans isomerase</fullName>
        <ecNumber evidence="6">5.2.1.8</ecNumber>
    </recommendedName>
</protein>
<dbReference type="InterPro" id="IPR001179">
    <property type="entry name" value="PPIase_FKBP_dom"/>
</dbReference>
<dbReference type="EC" id="5.2.1.8" evidence="6"/>
<feature type="region of interest" description="Disordered" evidence="7">
    <location>
        <begin position="292"/>
        <end position="312"/>
    </location>
</feature>
<name>A0ABV3ZN91_9BACT</name>
<dbReference type="RefSeq" id="WP_369332730.1">
    <property type="nucleotide sequence ID" value="NZ_JAULBC010000016.1"/>
</dbReference>
<dbReference type="Gene3D" id="3.10.50.40">
    <property type="match status" value="1"/>
</dbReference>
<evidence type="ECO:0000313" key="9">
    <source>
        <dbReference type="EMBL" id="MEX6691313.1"/>
    </source>
</evidence>
<accession>A0ABV3ZN91</accession>
<dbReference type="PROSITE" id="PS51257">
    <property type="entry name" value="PROKAR_LIPOPROTEIN"/>
    <property type="match status" value="1"/>
</dbReference>
<sequence length="312" mass="33983">MKQLLTAAGLALLFSACSVNYEKTKSGIAYKIFKGKGGEKLKAGEYVKFNADIRIIERDTTLNTTMGRVPAYAMVDTSKRTEYSFMEIISKCSVGDSTVFILSVDSLIKRNMINPADKSFKKGDRITCKIKILKAFKSEQDVEPDYKQESELEKAREIKEVEKYLADKGIKAEKTKNGAFVEVQSAGEGIKAETGKEASVMYRGYLMTNNSSVFDTNMDSTKGHTDPYKVQVGTGSVIPGWEEALPYFGKGGKGRIFVPAMLAYGMQARPEIPAYSNLIFDIEVKDVNAPAPPPAAAPAVPGLPGGGQGQSH</sequence>
<feature type="domain" description="PPIase FKBP-type" evidence="8">
    <location>
        <begin position="195"/>
        <end position="288"/>
    </location>
</feature>
<dbReference type="Proteomes" id="UP001560573">
    <property type="component" value="Unassembled WGS sequence"/>
</dbReference>
<evidence type="ECO:0000256" key="2">
    <source>
        <dbReference type="ARBA" id="ARBA00006577"/>
    </source>
</evidence>
<comment type="caution">
    <text evidence="9">The sequence shown here is derived from an EMBL/GenBank/DDBJ whole genome shotgun (WGS) entry which is preliminary data.</text>
</comment>